<feature type="region of interest" description="Disordered" evidence="1">
    <location>
        <begin position="183"/>
        <end position="346"/>
    </location>
</feature>
<comment type="caution">
    <text evidence="4">The sequence shown here is derived from an EMBL/GenBank/DDBJ whole genome shotgun (WGS) entry which is preliminary data.</text>
</comment>
<feature type="transmembrane region" description="Helical" evidence="2">
    <location>
        <begin position="42"/>
        <end position="67"/>
    </location>
</feature>
<feature type="transmembrane region" description="Helical" evidence="2">
    <location>
        <begin position="73"/>
        <end position="95"/>
    </location>
</feature>
<name>A0A4R1HZC5_PSEEN</name>
<feature type="compositionally biased region" description="Gly residues" evidence="1">
    <location>
        <begin position="228"/>
        <end position="237"/>
    </location>
</feature>
<organism evidence="4 5">
    <name type="scientific">Pseudonocardia endophytica</name>
    <dbReference type="NCBI Taxonomy" id="401976"/>
    <lineage>
        <taxon>Bacteria</taxon>
        <taxon>Bacillati</taxon>
        <taxon>Actinomycetota</taxon>
        <taxon>Actinomycetes</taxon>
        <taxon>Pseudonocardiales</taxon>
        <taxon>Pseudonocardiaceae</taxon>
        <taxon>Pseudonocardia</taxon>
    </lineage>
</organism>
<keyword evidence="2" id="KW-1133">Transmembrane helix</keyword>
<feature type="compositionally biased region" description="Low complexity" evidence="1">
    <location>
        <begin position="311"/>
        <end position="322"/>
    </location>
</feature>
<feature type="transmembrane region" description="Helical" evidence="2">
    <location>
        <begin position="145"/>
        <end position="165"/>
    </location>
</feature>
<dbReference type="Pfam" id="PF20177">
    <property type="entry name" value="DUF6542"/>
    <property type="match status" value="1"/>
</dbReference>
<keyword evidence="2" id="KW-0812">Transmembrane</keyword>
<evidence type="ECO:0000259" key="3">
    <source>
        <dbReference type="Pfam" id="PF20177"/>
    </source>
</evidence>
<evidence type="ECO:0000313" key="5">
    <source>
        <dbReference type="Proteomes" id="UP000295560"/>
    </source>
</evidence>
<proteinExistence type="predicted"/>
<feature type="compositionally biased region" description="Low complexity" evidence="1">
    <location>
        <begin position="1"/>
        <end position="16"/>
    </location>
</feature>
<dbReference type="AlphaFoldDB" id="A0A4R1HZC5"/>
<feature type="compositionally biased region" description="Basic and acidic residues" evidence="1">
    <location>
        <begin position="23"/>
        <end position="33"/>
    </location>
</feature>
<evidence type="ECO:0000313" key="4">
    <source>
        <dbReference type="EMBL" id="TCK26565.1"/>
    </source>
</evidence>
<protein>
    <recommendedName>
        <fullName evidence="3">DUF6542 domain-containing protein</fullName>
    </recommendedName>
</protein>
<dbReference type="Proteomes" id="UP000295560">
    <property type="component" value="Unassembled WGS sequence"/>
</dbReference>
<evidence type="ECO:0000256" key="1">
    <source>
        <dbReference type="SAM" id="MobiDB-lite"/>
    </source>
</evidence>
<dbReference type="RefSeq" id="WP_132423995.1">
    <property type="nucleotide sequence ID" value="NZ_SMFZ01000001.1"/>
</dbReference>
<keyword evidence="5" id="KW-1185">Reference proteome</keyword>
<feature type="transmembrane region" description="Helical" evidence="2">
    <location>
        <begin position="107"/>
        <end position="125"/>
    </location>
</feature>
<reference evidence="4 5" key="1">
    <citation type="submission" date="2019-03" db="EMBL/GenBank/DDBJ databases">
        <title>Sequencing the genomes of 1000 actinobacteria strains.</title>
        <authorList>
            <person name="Klenk H.-P."/>
        </authorList>
    </citation>
    <scope>NUCLEOTIDE SEQUENCE [LARGE SCALE GENOMIC DNA]</scope>
    <source>
        <strain evidence="4 5">DSM 44969</strain>
    </source>
</reference>
<dbReference type="InterPro" id="IPR046672">
    <property type="entry name" value="DUF6542"/>
</dbReference>
<dbReference type="EMBL" id="SMFZ01000001">
    <property type="protein sequence ID" value="TCK26565.1"/>
    <property type="molecule type" value="Genomic_DNA"/>
</dbReference>
<feature type="compositionally biased region" description="Basic and acidic residues" evidence="1">
    <location>
        <begin position="238"/>
        <end position="259"/>
    </location>
</feature>
<gene>
    <name evidence="4" type="ORF">EV378_2403</name>
</gene>
<dbReference type="OrthoDB" id="5192877at2"/>
<feature type="region of interest" description="Disordered" evidence="1">
    <location>
        <begin position="1"/>
        <end position="33"/>
    </location>
</feature>
<feature type="compositionally biased region" description="Low complexity" evidence="1">
    <location>
        <begin position="183"/>
        <end position="192"/>
    </location>
</feature>
<feature type="compositionally biased region" description="Basic and acidic residues" evidence="1">
    <location>
        <begin position="284"/>
        <end position="293"/>
    </location>
</feature>
<feature type="compositionally biased region" description="Basic and acidic residues" evidence="1">
    <location>
        <begin position="330"/>
        <end position="346"/>
    </location>
</feature>
<keyword evidence="2" id="KW-0472">Membrane</keyword>
<accession>A0A4R1HZC5</accession>
<sequence>MTDSRTATARRSAASSKPGASATRERPDRARAGSWPVRERSLIGPVLGVPPLVAVALAVGLTALGVFVDLLRIGTVGTIFEVAYGVGCVVAVAWVRRRSLFLPAIQPPLLLAVVVPVLAGLVGAPSSTAGVTEHLLLAGAPLINAFPAMAVTTVLVLLIAGFRLLRQRTGPDDAVGLLRARLSGRSASPDGDGAAGGRGRGHDAERPAKRRSGGAGQGVGRSGRRDGGTAGSAAGRGGTDKDAERSAPPRTRADGDRTGRSSAARDGARDEARGTARPARGRGGRTDGRDTPRADGAGDAGRNTARGSAGRGKPSSGRPVRGSGSGSGRRSGDSARSRRTRPSDPD</sequence>
<evidence type="ECO:0000256" key="2">
    <source>
        <dbReference type="SAM" id="Phobius"/>
    </source>
</evidence>
<feature type="domain" description="DUF6542" evidence="3">
    <location>
        <begin position="48"/>
        <end position="168"/>
    </location>
</feature>